<dbReference type="OrthoDB" id="1707826at2"/>
<gene>
    <name evidence="1" type="ORF">CLPU_10c01190</name>
</gene>
<dbReference type="AlphaFoldDB" id="A0A0L0W943"/>
<dbReference type="RefSeq" id="WP_050355710.1">
    <property type="nucleotide sequence ID" value="NZ_LGSS01000010.1"/>
</dbReference>
<reference evidence="2" key="1">
    <citation type="submission" date="2015-07" db="EMBL/GenBank/DDBJ databases">
        <title>Draft genome sequence of the purine-degrading Gottschalkia purinilyticum DSM 1384 (formerly Clostridium purinilyticum).</title>
        <authorList>
            <person name="Poehlein A."/>
            <person name="Schiel-Bengelsdorf B."/>
            <person name="Bengelsdorf F.R."/>
            <person name="Daniel R."/>
            <person name="Duerre P."/>
        </authorList>
    </citation>
    <scope>NUCLEOTIDE SEQUENCE [LARGE SCALE GENOMIC DNA]</scope>
    <source>
        <strain evidence="2">DSM 1384</strain>
    </source>
</reference>
<proteinExistence type="predicted"/>
<comment type="caution">
    <text evidence="1">The sequence shown here is derived from an EMBL/GenBank/DDBJ whole genome shotgun (WGS) entry which is preliminary data.</text>
</comment>
<accession>A0A0L0W943</accession>
<sequence>MNNSRDVEKRDWIIIRTKRKNDKMPSEIRVDLKGNVFIDGELYDETNTKYKNLSVSVDVYNRMNTGEETEEMLKSKEKAKEGEIVPIKDIKSPTRSESTTVKF</sequence>
<organism evidence="1 2">
    <name type="scientific">Gottschalkia purinilytica</name>
    <name type="common">Clostridium purinilyticum</name>
    <dbReference type="NCBI Taxonomy" id="1503"/>
    <lineage>
        <taxon>Bacteria</taxon>
        <taxon>Bacillati</taxon>
        <taxon>Bacillota</taxon>
        <taxon>Tissierellia</taxon>
        <taxon>Tissierellales</taxon>
        <taxon>Gottschalkiaceae</taxon>
        <taxon>Gottschalkia</taxon>
    </lineage>
</organism>
<evidence type="ECO:0000313" key="1">
    <source>
        <dbReference type="EMBL" id="KNF08064.1"/>
    </source>
</evidence>
<keyword evidence="2" id="KW-1185">Reference proteome</keyword>
<dbReference type="Proteomes" id="UP000037267">
    <property type="component" value="Unassembled WGS sequence"/>
</dbReference>
<evidence type="ECO:0000313" key="2">
    <source>
        <dbReference type="Proteomes" id="UP000037267"/>
    </source>
</evidence>
<dbReference type="EMBL" id="LGSS01000010">
    <property type="protein sequence ID" value="KNF08064.1"/>
    <property type="molecule type" value="Genomic_DNA"/>
</dbReference>
<name>A0A0L0W943_GOTPU</name>
<protein>
    <submittedName>
        <fullName evidence="1">Uncharacterized protein</fullName>
    </submittedName>
</protein>
<dbReference type="STRING" id="1503.CLPU_10c01190"/>